<dbReference type="Proteomes" id="UP000093694">
    <property type="component" value="Unassembled WGS sequence"/>
</dbReference>
<dbReference type="PATRIC" id="fig|1705578.3.peg.4403"/>
<dbReference type="InterPro" id="IPR038461">
    <property type="entry name" value="Schlafen_AlbA_2_dom_sf"/>
</dbReference>
<reference evidence="2 4" key="1">
    <citation type="journal article" date="2015" name="Biotechnol. Bioeng.">
        <title>Genome sequence and phenotypic characterization of Caulobacter segnis.</title>
        <authorList>
            <person name="Patel S."/>
            <person name="Fletcher B."/>
            <person name="Scott D.C."/>
            <person name="Ely B."/>
        </authorList>
    </citation>
    <scope>NUCLEOTIDE SEQUENCE [LARGE SCALE GENOMIC DNA]</scope>
    <source>
        <strain evidence="2 4">PS02</strain>
    </source>
</reference>
<dbReference type="EMBL" id="LITQ01000012">
    <property type="protein sequence ID" value="OAA93538.1"/>
    <property type="molecule type" value="Genomic_DNA"/>
</dbReference>
<comment type="caution">
    <text evidence="2">The sequence shown here is derived from an EMBL/GenBank/DDBJ whole genome shotgun (WGS) entry which is preliminary data.</text>
</comment>
<keyword evidence="5" id="KW-1185">Reference proteome</keyword>
<evidence type="ECO:0000313" key="4">
    <source>
        <dbReference type="Proteomes" id="UP000077384"/>
    </source>
</evidence>
<dbReference type="EMBL" id="LROR01000034">
    <property type="protein sequence ID" value="OBR96327.1"/>
    <property type="molecule type" value="Genomic_DNA"/>
</dbReference>
<protein>
    <submittedName>
        <fullName evidence="2">Divergent AAA domain protein</fullName>
    </submittedName>
</protein>
<dbReference type="Gene3D" id="3.30.950.30">
    <property type="entry name" value="Schlafen, AAA domain"/>
    <property type="match status" value="1"/>
</dbReference>
<proteinExistence type="predicted"/>
<dbReference type="RefSeq" id="WP_063600899.1">
    <property type="nucleotide sequence ID" value="NZ_LITQ01000012.1"/>
</dbReference>
<dbReference type="AlphaFoldDB" id="A0A166TD84"/>
<sequence>MITSEDIKKYSEWIKNGAEIEDPKMELKQEWWNLNSDLPTNEFLKDVTAMANTPGSTGHIIIGIDKHGELHNANIPIDPSKIRGIICKHIQDPMNIEVYPIQVDDKMISVIEVPQSLNKPHVIKEYRRPKQTINMFIPVRKGTSINAANKYDLELMYLERNNKIIVDYGIDIIVANMTNVNASSGSNINYDYEIGIPATVVNKGIYVNCIKSGKFIIEEPAGLEIKYEYEIRLIMIDDLKYYFANSNFPKINSNDVIRGFFVFGLNKQEWSTFEYRHDKKLKGYIELVDIKENKFVSNTFSFR</sequence>
<accession>A0A166TD84</accession>
<evidence type="ECO:0000313" key="2">
    <source>
        <dbReference type="EMBL" id="OAA93538.1"/>
    </source>
</evidence>
<feature type="domain" description="Schlafen AlbA-2" evidence="1">
    <location>
        <begin position="21"/>
        <end position="143"/>
    </location>
</feature>
<evidence type="ECO:0000313" key="5">
    <source>
        <dbReference type="Proteomes" id="UP000093694"/>
    </source>
</evidence>
<dbReference type="Proteomes" id="UP000077384">
    <property type="component" value="Unassembled WGS sequence"/>
</dbReference>
<evidence type="ECO:0000313" key="3">
    <source>
        <dbReference type="EMBL" id="OBR96327.1"/>
    </source>
</evidence>
<organism evidence="2 4">
    <name type="scientific">Clostridium coskatii</name>
    <dbReference type="NCBI Taxonomy" id="1705578"/>
    <lineage>
        <taxon>Bacteria</taxon>
        <taxon>Bacillati</taxon>
        <taxon>Bacillota</taxon>
        <taxon>Clostridia</taxon>
        <taxon>Eubacteriales</taxon>
        <taxon>Clostridiaceae</taxon>
        <taxon>Clostridium</taxon>
    </lineage>
</organism>
<evidence type="ECO:0000259" key="1">
    <source>
        <dbReference type="Pfam" id="PF04326"/>
    </source>
</evidence>
<dbReference type="Pfam" id="PF04326">
    <property type="entry name" value="SLFN_AlbA_2"/>
    <property type="match status" value="1"/>
</dbReference>
<name>A0A166TD84_9CLOT</name>
<dbReference type="InterPro" id="IPR007421">
    <property type="entry name" value="Schlafen_AlbA_2_dom"/>
</dbReference>
<reference evidence="3 5" key="2">
    <citation type="journal article" date="2016" name="Front. Microbiol.">
        <title>Industrial Acetogenic Biocatalysts: A Comparative Metabolic and Genomic Analysis.</title>
        <authorList>
            <person name="Bengelsdorf F."/>
            <person name="Poehlein A."/>
            <person name="Sonja S."/>
            <person name="Erz C."/>
            <person name="Hummel T."/>
            <person name="Hoffmeister S."/>
            <person name="Daniel R."/>
            <person name="Durre P."/>
        </authorList>
    </citation>
    <scope>NUCLEOTIDE SEQUENCE [LARGE SCALE GENOMIC DNA]</scope>
    <source>
        <strain evidence="3 5">PTA-10522</strain>
    </source>
</reference>
<gene>
    <name evidence="3" type="ORF">CLCOS_10400</name>
    <name evidence="2" type="ORF">WX73_04303</name>
</gene>